<dbReference type="Proteomes" id="UP001500886">
    <property type="component" value="Unassembled WGS sequence"/>
</dbReference>
<gene>
    <name evidence="1" type="ORF">GCM10010315_24250</name>
</gene>
<proteinExistence type="predicted"/>
<comment type="caution">
    <text evidence="1">The sequence shown here is derived from an EMBL/GenBank/DDBJ whole genome shotgun (WGS) entry which is preliminary data.</text>
</comment>
<dbReference type="EMBL" id="BAAASL010000008">
    <property type="protein sequence ID" value="GAA2715339.1"/>
    <property type="molecule type" value="Genomic_DNA"/>
</dbReference>
<reference evidence="2" key="1">
    <citation type="journal article" date="2019" name="Int. J. Syst. Evol. Microbiol.">
        <title>The Global Catalogue of Microorganisms (GCM) 10K type strain sequencing project: providing services to taxonomists for standard genome sequencing and annotation.</title>
        <authorList>
            <consortium name="The Broad Institute Genomics Platform"/>
            <consortium name="The Broad Institute Genome Sequencing Center for Infectious Disease"/>
            <person name="Wu L."/>
            <person name="Ma J."/>
        </authorList>
    </citation>
    <scope>NUCLEOTIDE SEQUENCE [LARGE SCALE GENOMIC DNA]</scope>
    <source>
        <strain evidence="2">JCM 4542</strain>
    </source>
</reference>
<evidence type="ECO:0000313" key="2">
    <source>
        <dbReference type="Proteomes" id="UP001500886"/>
    </source>
</evidence>
<accession>A0ABP6G4T9</accession>
<name>A0ABP6G4T9_9ACTN</name>
<keyword evidence="2" id="KW-1185">Reference proteome</keyword>
<protein>
    <recommendedName>
        <fullName evidence="3">Lasso RiPP family leader peptide-containing protein</fullName>
    </recommendedName>
</protein>
<sequence>MEPQEIYESPALAEAGDFSELTLGWPSGVYPEPFGGYEYWG</sequence>
<dbReference type="RefSeq" id="WP_344435043.1">
    <property type="nucleotide sequence ID" value="NZ_BAAASL010000008.1"/>
</dbReference>
<evidence type="ECO:0008006" key="3">
    <source>
        <dbReference type="Google" id="ProtNLM"/>
    </source>
</evidence>
<organism evidence="1 2">
    <name type="scientific">Streptomyces luteosporeus</name>
    <dbReference type="NCBI Taxonomy" id="173856"/>
    <lineage>
        <taxon>Bacteria</taxon>
        <taxon>Bacillati</taxon>
        <taxon>Actinomycetota</taxon>
        <taxon>Actinomycetes</taxon>
        <taxon>Kitasatosporales</taxon>
        <taxon>Streptomycetaceae</taxon>
        <taxon>Streptomyces</taxon>
    </lineage>
</organism>
<evidence type="ECO:0000313" key="1">
    <source>
        <dbReference type="EMBL" id="GAA2715339.1"/>
    </source>
</evidence>
<dbReference type="NCBIfam" id="NF033521">
    <property type="entry name" value="lasso_leader_L3"/>
    <property type="match status" value="1"/>
</dbReference>